<dbReference type="CDD" id="cd15482">
    <property type="entry name" value="Sialidase_non-viral"/>
    <property type="match status" value="1"/>
</dbReference>
<dbReference type="PATRIC" id="fig|1796491.3.peg.2281"/>
<protein>
    <submittedName>
        <fullName evidence="3">BNR/Asp-box repeat protein</fullName>
    </submittedName>
</protein>
<dbReference type="Gene3D" id="2.120.10.10">
    <property type="match status" value="2"/>
</dbReference>
<keyword evidence="1" id="KW-0812">Transmembrane</keyword>
<dbReference type="PANTHER" id="PTHR43752:SF2">
    <property type="entry name" value="BNR_ASP-BOX REPEAT FAMILY PROTEIN"/>
    <property type="match status" value="1"/>
</dbReference>
<proteinExistence type="predicted"/>
<dbReference type="SUPFAM" id="SSF50939">
    <property type="entry name" value="Sialidases"/>
    <property type="match status" value="1"/>
</dbReference>
<comment type="caution">
    <text evidence="3">The sequence shown here is derived from an EMBL/GenBank/DDBJ whole genome shotgun (WGS) entry which is preliminary data.</text>
</comment>
<organism evidence="3 4">
    <name type="scientific">Candidatus Gallionella acididurans</name>
    <dbReference type="NCBI Taxonomy" id="1796491"/>
    <lineage>
        <taxon>Bacteria</taxon>
        <taxon>Pseudomonadati</taxon>
        <taxon>Pseudomonadota</taxon>
        <taxon>Betaproteobacteria</taxon>
        <taxon>Nitrosomonadales</taxon>
        <taxon>Gallionellaceae</taxon>
        <taxon>Gallionella</taxon>
    </lineage>
</organism>
<sequence length="435" mass="47606">MFKPCVCKQGSRTLVLVLVLIAFGAAFYKVAHRPPPALFRLPAITRTGNAAAEFHTHFVSAQQNIATHAASLVELKDGRIRAFWFAGSREGAQDVEIRSAVFDPQKNLWGPESAIADRADTQRALLRYVKKLGNPVAQRAADGTLWLFYVTVSLGGWAGSSITAITSGDDGASWGPARRLITSPFINISTLVKGTPYLYSDGTMGLPVYHEFIGKFGELLRINSNGEIIDKQRLSSGKTTLQPIVLIRNPQQALVLMRRSGSSPKRVIATRTGDAGQHWSLPAATVLANPDAAISGVVLPDGRMLLALNDIEEGRDSLSLVASTDGGTTWETVYQLEDQRRGPVDLQHYVQTAAVLARATEPDITDPDAYAKSAQRNKCEGQSCLYEFSYPYMIQAKNGDIHLVYTWNRSFIKHVEFTPAWLDQQIGKTGNGEPH</sequence>
<keyword evidence="1" id="KW-0472">Membrane</keyword>
<keyword evidence="1" id="KW-1133">Transmembrane helix</keyword>
<reference evidence="3 4" key="1">
    <citation type="submission" date="2016-02" db="EMBL/GenBank/DDBJ databases">
        <authorList>
            <person name="Wen L."/>
            <person name="He K."/>
            <person name="Yang H."/>
        </authorList>
    </citation>
    <scope>NUCLEOTIDE SEQUENCE [LARGE SCALE GENOMIC DNA]</scope>
    <source>
        <strain evidence="3">ShG14-8</strain>
    </source>
</reference>
<reference evidence="3 4" key="2">
    <citation type="submission" date="2016-03" db="EMBL/GenBank/DDBJ databases">
        <title>New uncultured bacterium of the family Gallionellaceae from acid mine drainage: description and reconstruction of genome based on metagenomic analysis of microbial community.</title>
        <authorList>
            <person name="Kadnikov V."/>
            <person name="Ivasenko D."/>
            <person name="Beletsky A."/>
            <person name="Mardanov A."/>
            <person name="Danilova E."/>
            <person name="Pimenov N."/>
            <person name="Karnachuk O."/>
            <person name="Ravin N."/>
        </authorList>
    </citation>
    <scope>NUCLEOTIDE SEQUENCE [LARGE SCALE GENOMIC DNA]</scope>
    <source>
        <strain evidence="3">ShG14-8</strain>
    </source>
</reference>
<dbReference type="EMBL" id="LSLI01000056">
    <property type="protein sequence ID" value="KXS31791.1"/>
    <property type="molecule type" value="Genomic_DNA"/>
</dbReference>
<evidence type="ECO:0000256" key="1">
    <source>
        <dbReference type="SAM" id="Phobius"/>
    </source>
</evidence>
<feature type="domain" description="Sialidase" evidence="2">
    <location>
        <begin position="78"/>
        <end position="403"/>
    </location>
</feature>
<dbReference type="AlphaFoldDB" id="A0A139BS46"/>
<evidence type="ECO:0000313" key="4">
    <source>
        <dbReference type="Proteomes" id="UP000070578"/>
    </source>
</evidence>
<dbReference type="InterPro" id="IPR036278">
    <property type="entry name" value="Sialidase_sf"/>
</dbReference>
<dbReference type="InterPro" id="IPR011040">
    <property type="entry name" value="Sialidase"/>
</dbReference>
<dbReference type="Pfam" id="PF13088">
    <property type="entry name" value="BNR_2"/>
    <property type="match status" value="1"/>
</dbReference>
<dbReference type="Proteomes" id="UP000070578">
    <property type="component" value="Unassembled WGS sequence"/>
</dbReference>
<gene>
    <name evidence="3" type="ORF">AWT59_2090</name>
</gene>
<feature type="transmembrane region" description="Helical" evidence="1">
    <location>
        <begin position="12"/>
        <end position="31"/>
    </location>
</feature>
<accession>A0A139BS46</accession>
<name>A0A139BS46_9PROT</name>
<dbReference type="PANTHER" id="PTHR43752">
    <property type="entry name" value="BNR/ASP-BOX REPEAT FAMILY PROTEIN"/>
    <property type="match status" value="1"/>
</dbReference>
<evidence type="ECO:0000259" key="2">
    <source>
        <dbReference type="Pfam" id="PF13088"/>
    </source>
</evidence>
<evidence type="ECO:0000313" key="3">
    <source>
        <dbReference type="EMBL" id="KXS31791.1"/>
    </source>
</evidence>